<accession>A0A2I2KZH0</accession>
<evidence type="ECO:0000313" key="3">
    <source>
        <dbReference type="Proteomes" id="UP000234331"/>
    </source>
</evidence>
<dbReference type="EMBL" id="FZMO01000525">
    <property type="protein sequence ID" value="SNQ51055.1"/>
    <property type="molecule type" value="Genomic_DNA"/>
</dbReference>
<name>A0A2I2KZH0_9ACTN</name>
<dbReference type="AlphaFoldDB" id="A0A2I2KZH0"/>
<protein>
    <submittedName>
        <fullName evidence="2">Uncharacterized protein</fullName>
    </submittedName>
</protein>
<gene>
    <name evidence="2" type="ORF">FRACA_60041</name>
</gene>
<keyword evidence="3" id="KW-1185">Reference proteome</keyword>
<proteinExistence type="predicted"/>
<evidence type="ECO:0000313" key="2">
    <source>
        <dbReference type="EMBL" id="SNQ51055.1"/>
    </source>
</evidence>
<feature type="region of interest" description="Disordered" evidence="1">
    <location>
        <begin position="1"/>
        <end position="33"/>
    </location>
</feature>
<organism evidence="2 3">
    <name type="scientific">Frankia canadensis</name>
    <dbReference type="NCBI Taxonomy" id="1836972"/>
    <lineage>
        <taxon>Bacteria</taxon>
        <taxon>Bacillati</taxon>
        <taxon>Actinomycetota</taxon>
        <taxon>Actinomycetes</taxon>
        <taxon>Frankiales</taxon>
        <taxon>Frankiaceae</taxon>
        <taxon>Frankia</taxon>
    </lineage>
</organism>
<dbReference type="Proteomes" id="UP000234331">
    <property type="component" value="Unassembled WGS sequence"/>
</dbReference>
<evidence type="ECO:0000256" key="1">
    <source>
        <dbReference type="SAM" id="MobiDB-lite"/>
    </source>
</evidence>
<reference evidence="2 3" key="1">
    <citation type="submission" date="2017-06" db="EMBL/GenBank/DDBJ databases">
        <authorList>
            <person name="Kim H.J."/>
            <person name="Triplett B.A."/>
        </authorList>
    </citation>
    <scope>NUCLEOTIDE SEQUENCE [LARGE SCALE GENOMIC DNA]</scope>
    <source>
        <strain evidence="2">FRACA_ARgP5</strain>
    </source>
</reference>
<feature type="compositionally biased region" description="Basic and acidic residues" evidence="1">
    <location>
        <begin position="7"/>
        <end position="17"/>
    </location>
</feature>
<sequence>MAPLRAGRPERPGEHRAALRLPAGEASMTSSETAAPTVPADLAGVLGLAAVLALVALPAARPSGRAIPVASRRLPMAGDSTRDGTLPVVRTP</sequence>